<evidence type="ECO:0000259" key="6">
    <source>
        <dbReference type="PROSITE" id="PS50865"/>
    </source>
</evidence>
<dbReference type="PANTHER" id="PTHR12197">
    <property type="entry name" value="HISTONE-LYSINE N-METHYLTRANSFERASE SMYD"/>
    <property type="match status" value="1"/>
</dbReference>
<dbReference type="InterPro" id="IPR002893">
    <property type="entry name" value="Znf_MYND"/>
</dbReference>
<dbReference type="PROSITE" id="PS50865">
    <property type="entry name" value="ZF_MYND_2"/>
    <property type="match status" value="1"/>
</dbReference>
<dbReference type="Gene3D" id="1.10.220.160">
    <property type="match status" value="1"/>
</dbReference>
<dbReference type="GO" id="GO:0008270">
    <property type="term" value="F:zinc ion binding"/>
    <property type="evidence" value="ECO:0007669"/>
    <property type="project" value="UniProtKB-KW"/>
</dbReference>
<name>A0A9W8HBV1_9FUNG</name>
<evidence type="ECO:0000256" key="3">
    <source>
        <dbReference type="ARBA" id="ARBA00022833"/>
    </source>
</evidence>
<dbReference type="Gene3D" id="2.170.270.10">
    <property type="entry name" value="SET domain"/>
    <property type="match status" value="1"/>
</dbReference>
<feature type="domain" description="MYND-type" evidence="6">
    <location>
        <begin position="70"/>
        <end position="110"/>
    </location>
</feature>
<dbReference type="SUPFAM" id="SSF82199">
    <property type="entry name" value="SET domain"/>
    <property type="match status" value="1"/>
</dbReference>
<evidence type="ECO:0008006" key="9">
    <source>
        <dbReference type="Google" id="ProtNLM"/>
    </source>
</evidence>
<accession>A0A9W8HBV1</accession>
<dbReference type="EMBL" id="JANBUM010000165">
    <property type="protein sequence ID" value="KAJ2782760.1"/>
    <property type="molecule type" value="Genomic_DNA"/>
</dbReference>
<evidence type="ECO:0000259" key="5">
    <source>
        <dbReference type="PROSITE" id="PS50280"/>
    </source>
</evidence>
<keyword evidence="1" id="KW-0479">Metal-binding</keyword>
<feature type="domain" description="SET" evidence="5">
    <location>
        <begin position="14"/>
        <end position="271"/>
    </location>
</feature>
<dbReference type="InterPro" id="IPR046341">
    <property type="entry name" value="SET_dom_sf"/>
</dbReference>
<dbReference type="InterPro" id="IPR001214">
    <property type="entry name" value="SET_dom"/>
</dbReference>
<comment type="caution">
    <text evidence="7">The sequence shown here is derived from an EMBL/GenBank/DDBJ whole genome shotgun (WGS) entry which is preliminary data.</text>
</comment>
<dbReference type="PROSITE" id="PS50280">
    <property type="entry name" value="SET"/>
    <property type="match status" value="1"/>
</dbReference>
<feature type="non-terminal residue" evidence="7">
    <location>
        <position position="449"/>
    </location>
</feature>
<dbReference type="Pfam" id="PF00856">
    <property type="entry name" value="SET"/>
    <property type="match status" value="1"/>
</dbReference>
<keyword evidence="2 4" id="KW-0863">Zinc-finger</keyword>
<keyword evidence="8" id="KW-1185">Reference proteome</keyword>
<evidence type="ECO:0000313" key="7">
    <source>
        <dbReference type="EMBL" id="KAJ2782760.1"/>
    </source>
</evidence>
<evidence type="ECO:0000256" key="1">
    <source>
        <dbReference type="ARBA" id="ARBA00022723"/>
    </source>
</evidence>
<dbReference type="Proteomes" id="UP001140172">
    <property type="component" value="Unassembled WGS sequence"/>
</dbReference>
<proteinExistence type="predicted"/>
<dbReference type="OrthoDB" id="5945798at2759"/>
<dbReference type="InterPro" id="IPR050869">
    <property type="entry name" value="H3K4_H4K5_MeTrfase"/>
</dbReference>
<dbReference type="SUPFAM" id="SSF144232">
    <property type="entry name" value="HIT/MYND zinc finger-like"/>
    <property type="match status" value="1"/>
</dbReference>
<evidence type="ECO:0000256" key="4">
    <source>
        <dbReference type="PROSITE-ProRule" id="PRU00134"/>
    </source>
</evidence>
<protein>
    <recommendedName>
        <fullName evidence="9">SET domain-containing protein</fullName>
    </recommendedName>
</protein>
<evidence type="ECO:0000256" key="2">
    <source>
        <dbReference type="ARBA" id="ARBA00022771"/>
    </source>
</evidence>
<sequence length="449" mass="48733">MTVDALIDRYLAAQGVRLTDDTATGRRAVATRRFARGSVILSLPPLHLLPARDGEPDADDRAAELPPTRCTHCLDALGARRARCSQCHVTQYCSSACLAQNWSQRHHLLCGGPVARADALKPAFRATLRMLVGVQRMLTCIARAQGGQGAVRPAEWMLVQAAAWRHLQAHRPEHPPYVVKQYEEIAGVARLNGVDAVDMLCRFGCNNFAAYDWRTGVQAAGQVCSPLASLAFNHSCRPTALALYDAAAGGCHVVRALTDIRPGDELTVAYVDALYPRTQRIERLRAVYYFDCQCGRCAGDGPNACVDRLLDRGVPEDALPAGLPVDLADTPRGPEPWAVAVVDALLDLVLAEDGRRDELAFERLVAGCIAGTQPRDVSFAAYRHWLECQDDCLDRVAAGAGGGAPHVVRWAGVAARYVLAFYALAYRPFHPLVARQCLRLAQTVQAAVV</sequence>
<gene>
    <name evidence="7" type="ORF">GGI15_002815</name>
</gene>
<reference evidence="7" key="1">
    <citation type="submission" date="2022-07" db="EMBL/GenBank/DDBJ databases">
        <title>Phylogenomic reconstructions and comparative analyses of Kickxellomycotina fungi.</title>
        <authorList>
            <person name="Reynolds N.K."/>
            <person name="Stajich J.E."/>
            <person name="Barry K."/>
            <person name="Grigoriev I.V."/>
            <person name="Crous P."/>
            <person name="Smith M.E."/>
        </authorList>
    </citation>
    <scope>NUCLEOTIDE SEQUENCE</scope>
    <source>
        <strain evidence="7">BCRC 34489</strain>
    </source>
</reference>
<evidence type="ECO:0000313" key="8">
    <source>
        <dbReference type="Proteomes" id="UP001140172"/>
    </source>
</evidence>
<organism evidence="7 8">
    <name type="scientific">Coemansia interrupta</name>
    <dbReference type="NCBI Taxonomy" id="1126814"/>
    <lineage>
        <taxon>Eukaryota</taxon>
        <taxon>Fungi</taxon>
        <taxon>Fungi incertae sedis</taxon>
        <taxon>Zoopagomycota</taxon>
        <taxon>Kickxellomycotina</taxon>
        <taxon>Kickxellomycetes</taxon>
        <taxon>Kickxellales</taxon>
        <taxon>Kickxellaceae</taxon>
        <taxon>Coemansia</taxon>
    </lineage>
</organism>
<dbReference type="PROSITE" id="PS01360">
    <property type="entry name" value="ZF_MYND_1"/>
    <property type="match status" value="1"/>
</dbReference>
<dbReference type="Gene3D" id="6.10.140.2220">
    <property type="match status" value="1"/>
</dbReference>
<dbReference type="Pfam" id="PF01753">
    <property type="entry name" value="zf-MYND"/>
    <property type="match status" value="1"/>
</dbReference>
<dbReference type="AlphaFoldDB" id="A0A9W8HBV1"/>
<keyword evidence="3" id="KW-0862">Zinc</keyword>